<dbReference type="InterPro" id="IPR016032">
    <property type="entry name" value="Sig_transdc_resp-reg_C-effctor"/>
</dbReference>
<dbReference type="EMBL" id="JBHSRS010000013">
    <property type="protein sequence ID" value="MFC6280594.1"/>
    <property type="molecule type" value="Genomic_DNA"/>
</dbReference>
<dbReference type="InterPro" id="IPR000792">
    <property type="entry name" value="Tscrpt_reg_LuxR_C"/>
</dbReference>
<evidence type="ECO:0000259" key="1">
    <source>
        <dbReference type="SMART" id="SM00421"/>
    </source>
</evidence>
<evidence type="ECO:0000313" key="2">
    <source>
        <dbReference type="EMBL" id="MFC6280594.1"/>
    </source>
</evidence>
<organism evidence="2 3">
    <name type="scientific">Polaromonas aquatica</name>
    <dbReference type="NCBI Taxonomy" id="332657"/>
    <lineage>
        <taxon>Bacteria</taxon>
        <taxon>Pseudomonadati</taxon>
        <taxon>Pseudomonadota</taxon>
        <taxon>Betaproteobacteria</taxon>
        <taxon>Burkholderiales</taxon>
        <taxon>Comamonadaceae</taxon>
        <taxon>Polaromonas</taxon>
    </lineage>
</organism>
<dbReference type="Pfam" id="PF00196">
    <property type="entry name" value="GerE"/>
    <property type="match status" value="1"/>
</dbReference>
<dbReference type="SMART" id="SM00421">
    <property type="entry name" value="HTH_LUXR"/>
    <property type="match status" value="1"/>
</dbReference>
<dbReference type="Gene3D" id="1.10.10.10">
    <property type="entry name" value="Winged helix-like DNA-binding domain superfamily/Winged helix DNA-binding domain"/>
    <property type="match status" value="1"/>
</dbReference>
<proteinExistence type="predicted"/>
<evidence type="ECO:0000313" key="3">
    <source>
        <dbReference type="Proteomes" id="UP001596270"/>
    </source>
</evidence>
<name>A0ABW1TSN3_9BURK</name>
<keyword evidence="3" id="KW-1185">Reference proteome</keyword>
<feature type="domain" description="HTH luxR-type" evidence="1">
    <location>
        <begin position="303"/>
        <end position="360"/>
    </location>
</feature>
<reference evidence="3" key="1">
    <citation type="journal article" date="2019" name="Int. J. Syst. Evol. Microbiol.">
        <title>The Global Catalogue of Microorganisms (GCM) 10K type strain sequencing project: providing services to taxonomists for standard genome sequencing and annotation.</title>
        <authorList>
            <consortium name="The Broad Institute Genomics Platform"/>
            <consortium name="The Broad Institute Genome Sequencing Center for Infectious Disease"/>
            <person name="Wu L."/>
            <person name="Ma J."/>
        </authorList>
    </citation>
    <scope>NUCLEOTIDE SEQUENCE [LARGE SCALE GENOMIC DNA]</scope>
    <source>
        <strain evidence="3">CCUG 39402</strain>
    </source>
</reference>
<sequence length="363" mass="41150">MKRQVKSPARTLASLRQLCCLNLPEELFMPKFLEALQDWLPVHNSHFYWADPKTLQPSNYCGDGFGQMGTIRQFVTHTSQMDHPGLGVAFPAVMRHHRSGTFGCEGEVQTYLKSDMYGEVMQPFDGRYVLYLVLRDANNQPRGLMSLLRHPSDKPFSHGDHQKLLQLEPYLRHSFSVSPGAASGHEIRDTEGMAILDTHGSLRYQDEAARRLLWMASHERTDTPSLIHLDSQGITPALKRLHQRLVSTFQGHASPPPTLEQRNGWGRFVFRASWLEGSGGASVGVRIFHYIPRRLKLWQSIHKAWLAPRQQEVALLFGEGQSLADIAATLNISRHTAAEYVDVIYERLGITPSREALQDMLLH</sequence>
<dbReference type="InterPro" id="IPR036388">
    <property type="entry name" value="WH-like_DNA-bd_sf"/>
</dbReference>
<dbReference type="Proteomes" id="UP001596270">
    <property type="component" value="Unassembled WGS sequence"/>
</dbReference>
<protein>
    <submittedName>
        <fullName evidence="2">Helix-turn-helix transcriptional regulator</fullName>
    </submittedName>
</protein>
<gene>
    <name evidence="2" type="ORF">ACFQND_05040</name>
</gene>
<comment type="caution">
    <text evidence="2">The sequence shown here is derived from an EMBL/GenBank/DDBJ whole genome shotgun (WGS) entry which is preliminary data.</text>
</comment>
<accession>A0ABW1TSN3</accession>
<dbReference type="RefSeq" id="WP_371437765.1">
    <property type="nucleotide sequence ID" value="NZ_JBHSRS010000013.1"/>
</dbReference>
<dbReference type="SUPFAM" id="SSF46894">
    <property type="entry name" value="C-terminal effector domain of the bipartite response regulators"/>
    <property type="match status" value="1"/>
</dbReference>